<dbReference type="SUPFAM" id="SSF49854">
    <property type="entry name" value="Spermadhesin, CUB domain"/>
    <property type="match status" value="3"/>
</dbReference>
<dbReference type="Gene3D" id="2.10.25.10">
    <property type="entry name" value="Laminin"/>
    <property type="match status" value="12"/>
</dbReference>
<dbReference type="FunFam" id="2.10.25.10:FF:000053">
    <property type="entry name" value="Slit guidance ligand 2"/>
    <property type="match status" value="1"/>
</dbReference>
<comment type="subcellular location">
    <subcellularLocation>
        <location evidence="1">Apical cell membrane</location>
        <topology evidence="1">Single-pass type I membrane protein</topology>
    </subcellularLocation>
    <subcellularLocation>
        <location evidence="2">Secreted</location>
    </subcellularLocation>
</comment>
<evidence type="ECO:0000256" key="3">
    <source>
        <dbReference type="ARBA" id="ARBA00022473"/>
    </source>
</evidence>
<dbReference type="Pfam" id="PF00008">
    <property type="entry name" value="EGF"/>
    <property type="match status" value="5"/>
</dbReference>
<dbReference type="InterPro" id="IPR013032">
    <property type="entry name" value="EGF-like_CS"/>
</dbReference>
<dbReference type="SMART" id="SM00179">
    <property type="entry name" value="EGF_CA"/>
    <property type="match status" value="14"/>
</dbReference>
<reference evidence="29 30" key="1">
    <citation type="journal article" date="2015" name="Nat. Commun.">
        <title>Outbred genome sequencing and CRISPR/Cas9 gene editing in butterflies.</title>
        <authorList>
            <person name="Li X."/>
            <person name="Fan D."/>
            <person name="Zhang W."/>
            <person name="Liu G."/>
            <person name="Zhang L."/>
            <person name="Zhao L."/>
            <person name="Fang X."/>
            <person name="Chen L."/>
            <person name="Dong Y."/>
            <person name="Chen Y."/>
            <person name="Ding Y."/>
            <person name="Zhao R."/>
            <person name="Feng M."/>
            <person name="Zhu Y."/>
            <person name="Feng Y."/>
            <person name="Jiang X."/>
            <person name="Zhu D."/>
            <person name="Xiang H."/>
            <person name="Feng X."/>
            <person name="Li S."/>
            <person name="Wang J."/>
            <person name="Zhang G."/>
            <person name="Kronforst M.R."/>
            <person name="Wang W."/>
        </authorList>
    </citation>
    <scope>NUCLEOTIDE SEQUENCE [LARGE SCALE GENOMIC DNA]</scope>
    <source>
        <strain evidence="29">Ya'a_city_454_Px</strain>
        <tissue evidence="29">Whole body</tissue>
    </source>
</reference>
<dbReference type="Gene3D" id="2.10.50.10">
    <property type="entry name" value="Tumor Necrosis Factor Receptor, subunit A, domain 2"/>
    <property type="match status" value="5"/>
</dbReference>
<dbReference type="GO" id="GO:0009792">
    <property type="term" value="P:embryo development ending in birth or egg hatching"/>
    <property type="evidence" value="ECO:0007669"/>
    <property type="project" value="UniProtKB-ARBA"/>
</dbReference>
<keyword evidence="10" id="KW-0677">Repeat</keyword>
<dbReference type="PROSITE" id="PS50026">
    <property type="entry name" value="EGF_3"/>
    <property type="match status" value="15"/>
</dbReference>
<dbReference type="InterPro" id="IPR035914">
    <property type="entry name" value="Sperma_CUB_dom_sf"/>
</dbReference>
<feature type="disulfide bond" evidence="22">
    <location>
        <begin position="539"/>
        <end position="566"/>
    </location>
</feature>
<feature type="domain" description="EGF-like" evidence="26">
    <location>
        <begin position="2015"/>
        <end position="2051"/>
    </location>
</feature>
<feature type="transmembrane region" description="Helical" evidence="23">
    <location>
        <begin position="2836"/>
        <end position="2862"/>
    </location>
</feature>
<dbReference type="GO" id="GO:0009967">
    <property type="term" value="P:positive regulation of signal transduction"/>
    <property type="evidence" value="ECO:0007669"/>
    <property type="project" value="UniProtKB-ARBA"/>
</dbReference>
<keyword evidence="13" id="KW-0832">Ubl conjugation</keyword>
<keyword evidence="30" id="KW-1185">Reference proteome</keyword>
<feature type="disulfide bond" evidence="20">
    <location>
        <begin position="2041"/>
        <end position="2050"/>
    </location>
</feature>
<feature type="domain" description="EGF-like" evidence="26">
    <location>
        <begin position="1710"/>
        <end position="1745"/>
    </location>
</feature>
<evidence type="ECO:0000256" key="8">
    <source>
        <dbReference type="ARBA" id="ARBA00022692"/>
    </source>
</evidence>
<dbReference type="FunFam" id="2.10.25.10:FF:000649">
    <property type="entry name" value="Uncharacterized protein, isoform A"/>
    <property type="match status" value="1"/>
</dbReference>
<keyword evidence="8 23" id="KW-0812">Transmembrane</keyword>
<feature type="domain" description="EGF-like" evidence="26">
    <location>
        <begin position="1553"/>
        <end position="1589"/>
    </location>
</feature>
<dbReference type="GO" id="GO:0048592">
    <property type="term" value="P:eye morphogenesis"/>
    <property type="evidence" value="ECO:0007669"/>
    <property type="project" value="UniProtKB-ARBA"/>
</dbReference>
<dbReference type="Pfam" id="PF00057">
    <property type="entry name" value="Ldl_recept_a"/>
    <property type="match status" value="1"/>
</dbReference>
<dbReference type="CDD" id="cd00033">
    <property type="entry name" value="CCP"/>
    <property type="match status" value="2"/>
</dbReference>
<dbReference type="GO" id="GO:0030182">
    <property type="term" value="P:neuron differentiation"/>
    <property type="evidence" value="ECO:0007669"/>
    <property type="project" value="UniProtKB-ARBA"/>
</dbReference>
<keyword evidence="18" id="KW-0325">Glycoprotein</keyword>
<feature type="disulfide bond" evidence="20">
    <location>
        <begin position="1773"/>
        <end position="1782"/>
    </location>
</feature>
<dbReference type="Pfam" id="PF00754">
    <property type="entry name" value="F5_F8_type_C"/>
    <property type="match status" value="1"/>
</dbReference>
<dbReference type="GO" id="GO:0016324">
    <property type="term" value="C:apical plasma membrane"/>
    <property type="evidence" value="ECO:0007669"/>
    <property type="project" value="UniProtKB-SubCell"/>
</dbReference>
<keyword evidence="4" id="KW-1003">Cell membrane</keyword>
<feature type="disulfide bond" evidence="20">
    <location>
        <begin position="1832"/>
        <end position="1849"/>
    </location>
</feature>
<protein>
    <submittedName>
        <fullName evidence="29">Fibropellin-1</fullName>
    </submittedName>
</protein>
<feature type="domain" description="EGF-like" evidence="26">
    <location>
        <begin position="1977"/>
        <end position="2013"/>
    </location>
</feature>
<accession>A0A194PEF2</accession>
<feature type="disulfide bond" evidence="20">
    <location>
        <begin position="1541"/>
        <end position="1550"/>
    </location>
</feature>
<dbReference type="Gene3D" id="2.60.120.260">
    <property type="entry name" value="Galactose-binding domain-like"/>
    <property type="match status" value="1"/>
</dbReference>
<dbReference type="Gene3D" id="2.10.70.10">
    <property type="entry name" value="Complement Module, domain 1"/>
    <property type="match status" value="4"/>
</dbReference>
<dbReference type="Pfam" id="PF00084">
    <property type="entry name" value="Sushi"/>
    <property type="match status" value="2"/>
</dbReference>
<dbReference type="FunFam" id="2.10.50.10:FF:000018">
    <property type="entry name" value="Sushi, von Willebrand factor type A, EGF and pentraxin domain-containing 1"/>
    <property type="match status" value="1"/>
</dbReference>
<dbReference type="FunFam" id="2.10.70.10:FF:000085">
    <property type="entry name" value="Uncharacterized protein, isoform A"/>
    <property type="match status" value="1"/>
</dbReference>
<dbReference type="SUPFAM" id="SSF57535">
    <property type="entry name" value="Complement control module/SCR domain"/>
    <property type="match status" value="4"/>
</dbReference>
<keyword evidence="15 23" id="KW-1133">Transmembrane helix</keyword>
<feature type="disulfide bond" evidence="20">
    <location>
        <begin position="1889"/>
        <end position="1898"/>
    </location>
</feature>
<feature type="disulfide bond" evidence="22">
    <location>
        <begin position="387"/>
        <end position="430"/>
    </location>
</feature>
<keyword evidence="12" id="KW-0106">Calcium</keyword>
<dbReference type="PROSITE" id="PS01209">
    <property type="entry name" value="LDLRA_1"/>
    <property type="match status" value="1"/>
</dbReference>
<dbReference type="PROSITE" id="PS50068">
    <property type="entry name" value="LDLRA_2"/>
    <property type="match status" value="1"/>
</dbReference>
<feature type="domain" description="CUB" evidence="24">
    <location>
        <begin position="163"/>
        <end position="275"/>
    </location>
</feature>
<feature type="disulfide bond" evidence="20">
    <location>
        <begin position="1698"/>
        <end position="1707"/>
    </location>
</feature>
<feature type="disulfide bond" evidence="20">
    <location>
        <begin position="1965"/>
        <end position="1974"/>
    </location>
</feature>
<feature type="domain" description="EGF-like" evidence="26">
    <location>
        <begin position="1515"/>
        <end position="1551"/>
    </location>
</feature>
<dbReference type="InterPro" id="IPR000152">
    <property type="entry name" value="EGF-type_Asp/Asn_hydroxyl_site"/>
</dbReference>
<keyword evidence="22" id="KW-0768">Sushi</keyword>
<feature type="domain" description="Sushi" evidence="28">
    <location>
        <begin position="385"/>
        <end position="446"/>
    </location>
</feature>
<evidence type="ECO:0000256" key="20">
    <source>
        <dbReference type="PROSITE-ProRule" id="PRU00076"/>
    </source>
</evidence>
<dbReference type="SMART" id="SM00192">
    <property type="entry name" value="LDLa"/>
    <property type="match status" value="1"/>
</dbReference>
<dbReference type="GO" id="GO:0007219">
    <property type="term" value="P:Notch signaling pathway"/>
    <property type="evidence" value="ECO:0007669"/>
    <property type="project" value="UniProtKB-KW"/>
</dbReference>
<feature type="disulfide bond" evidence="22">
    <location>
        <begin position="510"/>
        <end position="553"/>
    </location>
</feature>
<dbReference type="Proteomes" id="UP000053268">
    <property type="component" value="Unassembled WGS sequence"/>
</dbReference>
<dbReference type="FunFam" id="2.10.50.10:FF:000032">
    <property type="entry name" value="Uncharacterized protein, isoform A"/>
    <property type="match status" value="1"/>
</dbReference>
<evidence type="ECO:0000256" key="2">
    <source>
        <dbReference type="ARBA" id="ARBA00004613"/>
    </source>
</evidence>
<dbReference type="SMART" id="SM00032">
    <property type="entry name" value="CCP"/>
    <property type="match status" value="6"/>
</dbReference>
<evidence type="ECO:0000256" key="14">
    <source>
        <dbReference type="ARBA" id="ARBA00022976"/>
    </source>
</evidence>
<dbReference type="SMART" id="SM01411">
    <property type="entry name" value="Ephrin_rec_like"/>
    <property type="match status" value="7"/>
</dbReference>
<dbReference type="GO" id="GO:0048598">
    <property type="term" value="P:embryonic morphogenesis"/>
    <property type="evidence" value="ECO:0007669"/>
    <property type="project" value="UniProtKB-ARBA"/>
</dbReference>
<keyword evidence="11" id="KW-0221">Differentiation</keyword>
<dbReference type="Gene3D" id="2.60.120.290">
    <property type="entry name" value="Spermadhesin, CUB domain"/>
    <property type="match status" value="3"/>
</dbReference>
<evidence type="ECO:0000259" key="28">
    <source>
        <dbReference type="PROSITE" id="PS50923"/>
    </source>
</evidence>
<dbReference type="FunFam" id="2.10.25.10:FF:000146">
    <property type="entry name" value="Putative neurogenic locus notch"/>
    <property type="match status" value="1"/>
</dbReference>
<evidence type="ECO:0000256" key="5">
    <source>
        <dbReference type="ARBA" id="ARBA00022525"/>
    </source>
</evidence>
<dbReference type="PROSITE" id="PS01187">
    <property type="entry name" value="EGF_CA"/>
    <property type="match status" value="3"/>
</dbReference>
<dbReference type="InterPro" id="IPR035976">
    <property type="entry name" value="Sushi/SCR/CCP_sf"/>
</dbReference>
<feature type="domain" description="F5/8 type C" evidence="25">
    <location>
        <begin position="792"/>
        <end position="938"/>
    </location>
</feature>
<dbReference type="EMBL" id="KQ459606">
    <property type="protein sequence ID" value="KPI91408.1"/>
    <property type="molecule type" value="Genomic_DNA"/>
</dbReference>
<evidence type="ECO:0000256" key="23">
    <source>
        <dbReference type="SAM" id="Phobius"/>
    </source>
</evidence>
<dbReference type="InterPro" id="IPR001881">
    <property type="entry name" value="EGF-like_Ca-bd_dom"/>
</dbReference>
<dbReference type="InterPro" id="IPR008979">
    <property type="entry name" value="Galactose-bd-like_sf"/>
</dbReference>
<feature type="domain" description="EGF-like" evidence="26">
    <location>
        <begin position="1747"/>
        <end position="1783"/>
    </location>
</feature>
<dbReference type="PROSITE" id="PS01186">
    <property type="entry name" value="EGF_2"/>
    <property type="match status" value="11"/>
</dbReference>
<evidence type="ECO:0000259" key="25">
    <source>
        <dbReference type="PROSITE" id="PS50022"/>
    </source>
</evidence>
<evidence type="ECO:0000256" key="19">
    <source>
        <dbReference type="PROSITE-ProRule" id="PRU00059"/>
    </source>
</evidence>
<organism evidence="29 30">
    <name type="scientific">Papilio xuthus</name>
    <name type="common">Asian swallowtail butterfly</name>
    <dbReference type="NCBI Taxonomy" id="66420"/>
    <lineage>
        <taxon>Eukaryota</taxon>
        <taxon>Metazoa</taxon>
        <taxon>Ecdysozoa</taxon>
        <taxon>Arthropoda</taxon>
        <taxon>Hexapoda</taxon>
        <taxon>Insecta</taxon>
        <taxon>Pterygota</taxon>
        <taxon>Neoptera</taxon>
        <taxon>Endopterygota</taxon>
        <taxon>Lepidoptera</taxon>
        <taxon>Glossata</taxon>
        <taxon>Ditrysia</taxon>
        <taxon>Papilionoidea</taxon>
        <taxon>Papilionidae</taxon>
        <taxon>Papilioninae</taxon>
        <taxon>Papilio</taxon>
    </lineage>
</organism>
<evidence type="ECO:0000256" key="21">
    <source>
        <dbReference type="PROSITE-ProRule" id="PRU00124"/>
    </source>
</evidence>
<dbReference type="PANTHER" id="PTHR24049">
    <property type="entry name" value="CRUMBS FAMILY MEMBER"/>
    <property type="match status" value="1"/>
</dbReference>
<dbReference type="Pfam" id="PF07699">
    <property type="entry name" value="Ephrin_rec_like"/>
    <property type="match status" value="7"/>
</dbReference>
<dbReference type="InterPro" id="IPR000421">
    <property type="entry name" value="FA58C"/>
</dbReference>
<proteinExistence type="predicted"/>
<feature type="disulfide bond" evidence="20">
    <location>
        <begin position="2821"/>
        <end position="2830"/>
    </location>
</feature>
<dbReference type="InterPro" id="IPR051022">
    <property type="entry name" value="Notch_Cell-Fate_Det"/>
</dbReference>
<dbReference type="FunFam" id="2.10.25.10:FF:000279">
    <property type="entry name" value="Neurogenic locus notch 1"/>
    <property type="match status" value="1"/>
</dbReference>
<dbReference type="PROSITE" id="PS50022">
    <property type="entry name" value="FA58C_3"/>
    <property type="match status" value="1"/>
</dbReference>
<dbReference type="GO" id="GO:0008593">
    <property type="term" value="P:regulation of Notch signaling pathway"/>
    <property type="evidence" value="ECO:0007669"/>
    <property type="project" value="UniProtKB-ARBA"/>
</dbReference>
<dbReference type="GO" id="GO:0060562">
    <property type="term" value="P:epithelial tube morphogenesis"/>
    <property type="evidence" value="ECO:0007669"/>
    <property type="project" value="UniProtKB-ARBA"/>
</dbReference>
<feature type="domain" description="CUB" evidence="24">
    <location>
        <begin position="276"/>
        <end position="386"/>
    </location>
</feature>
<evidence type="ECO:0000256" key="10">
    <source>
        <dbReference type="ARBA" id="ARBA00022737"/>
    </source>
</evidence>
<keyword evidence="3" id="KW-0217">Developmental protein</keyword>
<dbReference type="PROSITE" id="PS00022">
    <property type="entry name" value="EGF_1"/>
    <property type="match status" value="15"/>
</dbReference>
<evidence type="ECO:0000313" key="29">
    <source>
        <dbReference type="EMBL" id="KPI91408.1"/>
    </source>
</evidence>
<feature type="domain" description="EGF-like" evidence="26">
    <location>
        <begin position="1863"/>
        <end position="1899"/>
    </location>
</feature>
<dbReference type="PROSITE" id="PS01285">
    <property type="entry name" value="FA58C_1"/>
    <property type="match status" value="1"/>
</dbReference>
<dbReference type="InterPro" id="IPR023415">
    <property type="entry name" value="LDLR_class-A_CS"/>
</dbReference>
<feature type="domain" description="EGF-like" evidence="26">
    <location>
        <begin position="1591"/>
        <end position="1629"/>
    </location>
</feature>
<keyword evidence="6 20" id="KW-0245">EGF-like domain</keyword>
<dbReference type="CDD" id="cd00185">
    <property type="entry name" value="TNFRSF"/>
    <property type="match status" value="1"/>
</dbReference>
<evidence type="ECO:0000259" key="26">
    <source>
        <dbReference type="PROSITE" id="PS50026"/>
    </source>
</evidence>
<dbReference type="PANTHER" id="PTHR24049:SF35">
    <property type="entry name" value="EGF-LIKE DOMAIN-CONTAINING PROTEIN"/>
    <property type="match status" value="1"/>
</dbReference>
<feature type="domain" description="Sushi" evidence="28">
    <location>
        <begin position="508"/>
        <end position="568"/>
    </location>
</feature>
<feature type="domain" description="Sushi" evidence="28">
    <location>
        <begin position="679"/>
        <end position="742"/>
    </location>
</feature>
<dbReference type="FunFam" id="2.10.25.10:FF:000309">
    <property type="entry name" value="Uncharacterized protein, isoform A"/>
    <property type="match status" value="1"/>
</dbReference>
<dbReference type="InterPro" id="IPR000436">
    <property type="entry name" value="Sushi_SCR_CCP_dom"/>
</dbReference>
<dbReference type="GO" id="GO:0002064">
    <property type="term" value="P:epithelial cell development"/>
    <property type="evidence" value="ECO:0007669"/>
    <property type="project" value="UniProtKB-ARBA"/>
</dbReference>
<dbReference type="SUPFAM" id="SSF57196">
    <property type="entry name" value="EGF/Laminin"/>
    <property type="match status" value="5"/>
</dbReference>
<dbReference type="FunFam" id="2.60.120.290:FF:000048">
    <property type="entry name" value="Uncharacterized protein, isoform A"/>
    <property type="match status" value="1"/>
</dbReference>
<evidence type="ECO:0000256" key="4">
    <source>
        <dbReference type="ARBA" id="ARBA00022475"/>
    </source>
</evidence>
<dbReference type="SUPFAM" id="SSF57424">
    <property type="entry name" value="LDL receptor-like module"/>
    <property type="match status" value="1"/>
</dbReference>
<dbReference type="Pfam" id="PF25024">
    <property type="entry name" value="EGF_TEN"/>
    <property type="match status" value="1"/>
</dbReference>
<dbReference type="GO" id="GO:0005576">
    <property type="term" value="C:extracellular region"/>
    <property type="evidence" value="ECO:0007669"/>
    <property type="project" value="UniProtKB-SubCell"/>
</dbReference>
<evidence type="ECO:0000256" key="9">
    <source>
        <dbReference type="ARBA" id="ARBA00022729"/>
    </source>
</evidence>
<feature type="disulfide bond" evidence="20">
    <location>
        <begin position="1619"/>
        <end position="1628"/>
    </location>
</feature>
<dbReference type="InterPro" id="IPR002172">
    <property type="entry name" value="LDrepeatLR_classA_rpt"/>
</dbReference>
<dbReference type="GO" id="GO:0048871">
    <property type="term" value="P:multicellular organismal-level homeostasis"/>
    <property type="evidence" value="ECO:0007669"/>
    <property type="project" value="UniProtKB-ARBA"/>
</dbReference>
<feature type="domain" description="HYR" evidence="27">
    <location>
        <begin position="1044"/>
        <end position="1127"/>
    </location>
</feature>
<dbReference type="GO" id="GO:0080090">
    <property type="term" value="P:regulation of primary metabolic process"/>
    <property type="evidence" value="ECO:0007669"/>
    <property type="project" value="UniProtKB-ARBA"/>
</dbReference>
<feature type="domain" description="EGF-like" evidence="26">
    <location>
        <begin position="1939"/>
        <end position="1975"/>
    </location>
</feature>
<dbReference type="InterPro" id="IPR036055">
    <property type="entry name" value="LDL_receptor-like_sf"/>
</dbReference>
<feature type="disulfide bond" evidence="20">
    <location>
        <begin position="1579"/>
        <end position="1588"/>
    </location>
</feature>
<feature type="disulfide bond" evidence="19">
    <location>
        <begin position="276"/>
        <end position="303"/>
    </location>
</feature>
<feature type="disulfide bond" evidence="20">
    <location>
        <begin position="1811"/>
        <end position="1820"/>
    </location>
</feature>
<feature type="disulfide bond" evidence="21">
    <location>
        <begin position="16"/>
        <end position="34"/>
    </location>
</feature>
<dbReference type="GO" id="GO:0051241">
    <property type="term" value="P:negative regulation of multicellular organismal process"/>
    <property type="evidence" value="ECO:0007669"/>
    <property type="project" value="UniProtKB-ARBA"/>
</dbReference>
<dbReference type="InterPro" id="IPR000742">
    <property type="entry name" value="EGF"/>
</dbReference>
<dbReference type="GO" id="GO:0060255">
    <property type="term" value="P:regulation of macromolecule metabolic process"/>
    <property type="evidence" value="ECO:0007669"/>
    <property type="project" value="UniProtKB-ARBA"/>
</dbReference>
<dbReference type="CDD" id="cd00054">
    <property type="entry name" value="EGF_CA"/>
    <property type="match status" value="11"/>
</dbReference>
<evidence type="ECO:0000256" key="17">
    <source>
        <dbReference type="ARBA" id="ARBA00023157"/>
    </source>
</evidence>
<sequence length="2978" mass="324285">MAKSLTESFILGTFHCSNGRCINSAFRCDKQDDCGDASDEMDCASECHFYMASSGDVVESPNYPHKYPAFSECKWTLEGPQGQNIVLQFQDFETEKSFDTVQILVGGRTEDKSVNLATLSGKQDLSSKLYVSASNFMIIKFSTDGSVEKKGFRASWKTESSNCGGVLRATPQGQVLTSPGYPNVYPGGLECVYVIEAQPGRIVSLEIEDLELEMNRDYIVIKDGNTPSSPVLARLTGPGAENQKVVISTTNHLYMYFRTSLGDSKKGFNMRYSQGCRATIIASNGTFTSPAFGLSNYPNNQECLYRVKNPNGGPLSLKFDEFNIHPSDVVQVFDGASTNGLRLHSENGFTVKPRITLTASSGEMLIRFVSDALHNGYGWKAVFSADCPPLKSGIGALASNRDTAFGTTVTFSCPIGQEFATGKSRIVTQCQDGGNWSTTYIPSCQEVYCGPVPQIDNGFSIGSTNVTYRGIATYQCYAGFAFPTGQPIERISCLSDGRWERTPTCLASQCVALPDVSHANVTILNGGGRSYGTIVRYECEPGYVRTGQPVLLCMSNGTWSGDVPTCSKILCPKFPEIKNGFVVDQSRIYMFGDEARVQCFKDARCVTLSDDKNDGLQVIRDDPESVLVPYRDNVTITCTSPGRHLRNTVTSSFRQCVYDPKPGLPDYWLSGAQPQCPRKDCGVPMPTPGAEYGQYLDTRYQSSFFFGCQNTFKLAGQTSKHDNVVRCQGNGIWDFGDLRCEGPVCDDPGRPADGFQVARSYEQGSEVLFGCSRPGYILINPRPITCMREPECKVIKPLGLASGRIPDSAINATSERPNYEARNIRLNSVTGWCGKQEAFTYVSVDLGKVYRVKAILVKGVVTSDIVGRPTEIRFFYKQAENDNYVVYFPNFNLTMRDPGNYGELAMITLPKYVQARFVILGIVSFMDNACLKFELMGCDEPAVEPLLGYDYGYSPCVDNEPPVFQNCPQQPIVVQTDVNGGLLPVNFTEPTALDNSGAIARLEVTPQHFRTPIQVFHNMVVRYVAFDFDGNVAICEVNITVPDYTPPKLSCPQSYVIELVDKQDSYAVNFNETRRRINATDASGEVFLTFIPDRAVIPIRGYENVTVVASDKYGNKAQCHFQVSVQATPCVDWELMPPAHGALNCLPGDRGIQCIATCKPGFRFTDGEPVKTFICETKRQWTPTAVVPDCVSENTQQAAYHVVASVQYRALGAVSNACLPQYKDLLAQYDNILNERLSQRCSAVNVNINVTFVKAMPSLLDENVVKMDFVLAIIPAIKQTQLYDLCGSTLNLIFDLSVPYASALIEPVLNVSSIGNQCPPLRAIRSSISRGFTCSVGEVLNMDTNDVPRCLHCPAGTFAGEKQKSCTMCPRGFFQNQARQGSCLKCPQGTFTKEEGSKDITDCVPVCGYGTYSPTGLVPCLECPRNSYTGEPPVGGFRDCQACPANTYTYQPAASGKDKCRAKCAPGTYSPTGLGPCSQCPRNFYQNLMGQTLCMECPTNMKTVGTGATGLEECIPVECSNSACQHGGLCVPKGHGVQCYCPAGFSGRRCEIDIDECASQPCYNGGTCIDLPQGYRCSCPTGYGGINCQEEKSDCRNDTCPERAMCKDEPGYNNYTCLCRSGYTGIDCDVTIDPCSANGNPCTNGATCIALQQGRYKCECLPGWEGQLCEINTDDCIEKPCLLGAACTDLVNDFSCTCPPGFTGKRCHEKINLCSNEPCKHGICVDKLFVHQCVCDPGWSGPSCDININECLISSCENGGRCVDGIDDFTCICEAGFTGKRCQHAIDDCSSEPCQNGATCTDQLEGFTCKCRPGFIGLQCETAIDECLTEPCNPIGTEKCIDLDNKYKCMCREGFTGEMCETNIDDCASDPCYNGGSCKDEIGGYKCVCQPGWTGKRCERDIGNCMNRPCQNNADCIDLFQDYFCVCPSGTDGKQCETAPERCIGDPCMHGGKCQDFGSGLNCTCSQDYTGIGCQYEFDACEAGLCQNGATCVDEGDGYSCLCTPGFKGKNCDEDIMDCKENSCPPSATCIDLPGRFYCQCPFNLTGDDCRKTISVDYDLYFSDPVRSSAAQVVPFDSGAADRLTIAMWVQYTQQDEGGIFFTAYGVSVWVTLGKPQSDNPKAYTEAGFQGHLTKVQIWNRALDVTNEIQKQVRDCRTEPVLYSGLVLTWAGYEDIVGGVERLVPSHCGQRVCPNGYTGSKCQQLQVDKEPPRVDRCPGDLWVIAKNGSAVVNWDAPVFSDNIGVTRVVEKSGHKPGENLAWGAYDIAYIAYDAAAEFCPPLTDPLGGYQSCRDWGAGGQFKVCEIACRDGLRFSQPVPPFYTCGAEGFWRPTDNPSLSLIYPACSPASPAQRVFKISMLFPSSVLCNDAGQAVLRQKVRGAINQLNRDWNFCSYAIDGTRECKELDINVKCDHRANVRQTRQVNSQPTIKSEDTYVLDAIIPVDEARSSREGRQAGDTYSVEVSFPAINDPVIHGGTNERSTVQRLLEKLILEDEQFDVRNILPNTVPDPASLQLVSDYACPMGQVVMAPDCVSCAVGTYLDSASDSCQPCPAGSYQSEAGQLQCTPCPAIAGQPGVTQATGARSAGDCKERCAAGKYYDAEAELCRPCGHGSYQPREGAFSCIPCARGQTTRATEAVSAAECRDDCPPGEQLGGDGGCEPCPAGTWRGAGTGAACAPCPPGTTTPQTGASSPDQCSLPVCKPGLYLNVTLNTCIQCKKGTYQSEAQQTLCIPCPINTSTRGPGATSEADCTNPCEMSGPEMHCDENAYCLLLPETSEFKCQCKPGFNGTGKICIDVCLDYCDNGGECVKDARGEPSCRCTGSFTGRHCRDKSEFAYIASGVAGGVIFIIFLVLLVWMICARSTKKKEPKKTLTPAIDQNGSQVNFYYGAHTPYAESIAPSHHSTYAHYYDDEEDGWEMPNFYNETYMKESLHNGMSGKMNSLARSNASIYGTKEDLYDRLKRHAYPDKSDSDSEGQ</sequence>
<feature type="disulfide bond" evidence="20">
    <location>
        <begin position="2799"/>
        <end position="2809"/>
    </location>
</feature>
<dbReference type="PROSITE" id="PS00010">
    <property type="entry name" value="ASX_HYDROXYL"/>
    <property type="match status" value="9"/>
</dbReference>
<feature type="domain" description="HYR" evidence="27">
    <location>
        <begin position="957"/>
        <end position="1043"/>
    </location>
</feature>
<dbReference type="STRING" id="66420.A0A194PEF2"/>
<dbReference type="InterPro" id="IPR003410">
    <property type="entry name" value="HYR_dom"/>
</dbReference>
<dbReference type="GO" id="GO:0005509">
    <property type="term" value="F:calcium ion binding"/>
    <property type="evidence" value="ECO:0007669"/>
    <property type="project" value="InterPro"/>
</dbReference>
<dbReference type="PROSITE" id="PS50923">
    <property type="entry name" value="SUSHI"/>
    <property type="match status" value="4"/>
</dbReference>
<keyword evidence="17 20" id="KW-1015">Disulfide bond</keyword>
<dbReference type="GO" id="GO:0048638">
    <property type="term" value="P:regulation of developmental growth"/>
    <property type="evidence" value="ECO:0007669"/>
    <property type="project" value="UniProtKB-ARBA"/>
</dbReference>
<dbReference type="SUPFAM" id="SSF49785">
    <property type="entry name" value="Galactose-binding domain-like"/>
    <property type="match status" value="1"/>
</dbReference>
<evidence type="ECO:0000256" key="12">
    <source>
        <dbReference type="ARBA" id="ARBA00022837"/>
    </source>
</evidence>
<dbReference type="Pfam" id="PF00431">
    <property type="entry name" value="CUB"/>
    <property type="match status" value="3"/>
</dbReference>
<dbReference type="SUPFAM" id="SSF57184">
    <property type="entry name" value="Growth factor receptor domain"/>
    <property type="match status" value="5"/>
</dbReference>
<dbReference type="GO" id="GO:0061326">
    <property type="term" value="P:renal tubule development"/>
    <property type="evidence" value="ECO:0007669"/>
    <property type="project" value="UniProtKB-ARBA"/>
</dbReference>
<feature type="disulfide bond" evidence="21">
    <location>
        <begin position="28"/>
        <end position="43"/>
    </location>
</feature>
<dbReference type="PROSITE" id="PS01180">
    <property type="entry name" value="CUB"/>
    <property type="match status" value="3"/>
</dbReference>
<dbReference type="SMART" id="SM00181">
    <property type="entry name" value="EGF"/>
    <property type="match status" value="17"/>
</dbReference>
<dbReference type="SMART" id="SM00231">
    <property type="entry name" value="FA58C"/>
    <property type="match status" value="1"/>
</dbReference>
<comment type="caution">
    <text evidence="20">Lacks conserved residue(s) required for the propagation of feature annotation.</text>
</comment>
<dbReference type="CDD" id="cd00041">
    <property type="entry name" value="CUB"/>
    <property type="match status" value="3"/>
</dbReference>
<dbReference type="FunFam" id="2.10.25.10:FF:000004">
    <property type="entry name" value="Neurogenic locus notch 1"/>
    <property type="match status" value="1"/>
</dbReference>
<dbReference type="PROSITE" id="PS50825">
    <property type="entry name" value="HYR"/>
    <property type="match status" value="3"/>
</dbReference>
<feature type="disulfide bond" evidence="20">
    <location>
        <begin position="2003"/>
        <end position="2012"/>
    </location>
</feature>
<dbReference type="GO" id="GO:0120025">
    <property type="term" value="C:plasma membrane bounded cell projection"/>
    <property type="evidence" value="ECO:0007669"/>
    <property type="project" value="UniProtKB-ARBA"/>
</dbReference>
<dbReference type="GO" id="GO:0005911">
    <property type="term" value="C:cell-cell junction"/>
    <property type="evidence" value="ECO:0007669"/>
    <property type="project" value="UniProtKB-ARBA"/>
</dbReference>
<dbReference type="FunFam" id="2.10.25.10:FF:000143">
    <property type="entry name" value="Protein crumbs 1"/>
    <property type="match status" value="1"/>
</dbReference>
<feature type="domain" description="EGF-like" evidence="26">
    <location>
        <begin position="1631"/>
        <end position="1670"/>
    </location>
</feature>
<dbReference type="Pfam" id="PF12661">
    <property type="entry name" value="hEGF"/>
    <property type="match status" value="2"/>
</dbReference>
<feature type="domain" description="EGF-like" evidence="26">
    <location>
        <begin position="1823"/>
        <end position="1861"/>
    </location>
</feature>
<keyword evidence="16 23" id="KW-0472">Membrane</keyword>
<feature type="domain" description="HYR" evidence="27">
    <location>
        <begin position="2207"/>
        <end position="2290"/>
    </location>
</feature>
<keyword evidence="14" id="KW-0914">Notch signaling pathway</keyword>
<evidence type="ECO:0000256" key="18">
    <source>
        <dbReference type="ARBA" id="ARBA00023180"/>
    </source>
</evidence>
<dbReference type="FunFam" id="2.10.25.10:FF:000565">
    <property type="entry name" value="Predicted protein"/>
    <property type="match status" value="1"/>
</dbReference>
<feature type="domain" description="EGF-like" evidence="26">
    <location>
        <begin position="2796"/>
        <end position="2831"/>
    </location>
</feature>
<evidence type="ECO:0000256" key="15">
    <source>
        <dbReference type="ARBA" id="ARBA00022989"/>
    </source>
</evidence>
<dbReference type="InterPro" id="IPR011641">
    <property type="entry name" value="Tyr-kin_ephrin_A/B_rcpt-like"/>
</dbReference>
<evidence type="ECO:0000256" key="16">
    <source>
        <dbReference type="ARBA" id="ARBA00023136"/>
    </source>
</evidence>
<dbReference type="SMART" id="SM00042">
    <property type="entry name" value="CUB"/>
    <property type="match status" value="3"/>
</dbReference>
<dbReference type="FunFam" id="2.10.25.10:FF:000368">
    <property type="entry name" value="Delta-like 3 (Drosophila), isoform CRA_b"/>
    <property type="match status" value="1"/>
</dbReference>
<evidence type="ECO:0000259" key="24">
    <source>
        <dbReference type="PROSITE" id="PS01180"/>
    </source>
</evidence>
<name>A0A194PEF2_PAPXU</name>
<evidence type="ECO:0000313" key="30">
    <source>
        <dbReference type="Proteomes" id="UP000053268"/>
    </source>
</evidence>
<keyword evidence="5" id="KW-0964">Secreted</keyword>
<dbReference type="FunFam" id="2.10.25.10:FF:000247">
    <property type="entry name" value="Delta/notch like EGF repeat containing"/>
    <property type="match status" value="1"/>
</dbReference>
<feature type="disulfide bond" evidence="20">
    <location>
        <begin position="1927"/>
        <end position="1936"/>
    </location>
</feature>
<dbReference type="GO" id="GO:0051049">
    <property type="term" value="P:regulation of transport"/>
    <property type="evidence" value="ECO:0007669"/>
    <property type="project" value="UniProtKB-ARBA"/>
</dbReference>
<keyword evidence="9" id="KW-0732">Signal</keyword>
<feature type="domain" description="CUB" evidence="24">
    <location>
        <begin position="47"/>
        <end position="159"/>
    </location>
</feature>
<dbReference type="InterPro" id="IPR018097">
    <property type="entry name" value="EGF_Ca-bd_CS"/>
</dbReference>
<feature type="disulfide bond" evidence="20">
    <location>
        <begin position="1714"/>
        <end position="1724"/>
    </location>
</feature>
<evidence type="ECO:0000256" key="1">
    <source>
        <dbReference type="ARBA" id="ARBA00004247"/>
    </source>
</evidence>
<dbReference type="Pfam" id="PF02494">
    <property type="entry name" value="HYR"/>
    <property type="match status" value="3"/>
</dbReference>
<feature type="disulfide bond" evidence="20">
    <location>
        <begin position="1660"/>
        <end position="1669"/>
    </location>
</feature>
<dbReference type="GO" id="GO:0003002">
    <property type="term" value="P:regionalization"/>
    <property type="evidence" value="ECO:0007669"/>
    <property type="project" value="UniProtKB-ARBA"/>
</dbReference>
<evidence type="ECO:0000256" key="22">
    <source>
        <dbReference type="PROSITE-ProRule" id="PRU00302"/>
    </source>
</evidence>
<feature type="domain" description="Sushi" evidence="28">
    <location>
        <begin position="447"/>
        <end position="507"/>
    </location>
</feature>
<dbReference type="FunFam" id="2.10.25.10:FF:000123">
    <property type="entry name" value="Crumbs homolog 1 (Drosophila)"/>
    <property type="match status" value="1"/>
</dbReference>
<evidence type="ECO:0000256" key="11">
    <source>
        <dbReference type="ARBA" id="ARBA00022782"/>
    </source>
</evidence>
<evidence type="ECO:0000256" key="6">
    <source>
        <dbReference type="ARBA" id="ARBA00022536"/>
    </source>
</evidence>
<evidence type="ECO:0000256" key="7">
    <source>
        <dbReference type="ARBA" id="ARBA00022553"/>
    </source>
</evidence>
<feature type="domain" description="EGF-like" evidence="26">
    <location>
        <begin position="1901"/>
        <end position="1937"/>
    </location>
</feature>
<feature type="disulfide bond" evidence="20">
    <location>
        <begin position="1600"/>
        <end position="1617"/>
    </location>
</feature>
<feature type="disulfide bond" evidence="20">
    <location>
        <begin position="1851"/>
        <end position="1860"/>
    </location>
</feature>
<keyword evidence="7" id="KW-0597">Phosphoprotein</keyword>
<gene>
    <name evidence="29" type="ORF">RR46_14912</name>
</gene>
<dbReference type="GO" id="GO:0051093">
    <property type="term" value="P:negative regulation of developmental process"/>
    <property type="evidence" value="ECO:0007669"/>
    <property type="project" value="UniProtKB-ARBA"/>
</dbReference>
<feature type="disulfide bond" evidence="20">
    <location>
        <begin position="1735"/>
        <end position="1744"/>
    </location>
</feature>
<dbReference type="InterPro" id="IPR000859">
    <property type="entry name" value="CUB_dom"/>
</dbReference>
<evidence type="ECO:0000259" key="27">
    <source>
        <dbReference type="PROSITE" id="PS50825"/>
    </source>
</evidence>
<dbReference type="CDD" id="cd00112">
    <property type="entry name" value="LDLa"/>
    <property type="match status" value="1"/>
</dbReference>
<feature type="domain" description="EGF-like" evidence="26">
    <location>
        <begin position="1785"/>
        <end position="1821"/>
    </location>
</feature>
<dbReference type="InterPro" id="IPR009030">
    <property type="entry name" value="Growth_fac_rcpt_cys_sf"/>
</dbReference>
<evidence type="ECO:0000256" key="13">
    <source>
        <dbReference type="ARBA" id="ARBA00022843"/>
    </source>
</evidence>
<feature type="domain" description="EGF-like" evidence="26">
    <location>
        <begin position="1672"/>
        <end position="1708"/>
    </location>
</feature>